<dbReference type="Proteomes" id="UP000472372">
    <property type="component" value="Chromosome 1"/>
</dbReference>
<evidence type="ECO:0000313" key="2">
    <source>
        <dbReference type="EMBL" id="CAE6999754.1"/>
    </source>
</evidence>
<evidence type="ECO:0000313" key="3">
    <source>
        <dbReference type="Proteomes" id="UP000472372"/>
    </source>
</evidence>
<evidence type="ECO:0000256" key="1">
    <source>
        <dbReference type="SAM" id="MobiDB-lite"/>
    </source>
</evidence>
<proteinExistence type="predicted"/>
<protein>
    <submittedName>
        <fullName evidence="2">Uncharacterized protein</fullName>
    </submittedName>
</protein>
<dbReference type="AlphaFoldDB" id="A0A6S6V720"/>
<dbReference type="Gene3D" id="3.30.710.10">
    <property type="entry name" value="Potassium Channel Kv1.1, Chain A"/>
    <property type="match status" value="1"/>
</dbReference>
<name>A0A6S6V720_9PLEO</name>
<dbReference type="CDD" id="cd18186">
    <property type="entry name" value="BTB_POZ_ZBTB_KLHL-like"/>
    <property type="match status" value="1"/>
</dbReference>
<reference evidence="2" key="1">
    <citation type="submission" date="2021-02" db="EMBL/GenBank/DDBJ databases">
        <authorList>
            <person name="Syme A R."/>
            <person name="Syme A R."/>
            <person name="Moolhuijzen P."/>
        </authorList>
    </citation>
    <scope>NUCLEOTIDE SEQUENCE</scope>
    <source>
        <strain evidence="2">W1-1</strain>
    </source>
</reference>
<dbReference type="PANTHER" id="PTHR37538:SF4">
    <property type="entry name" value="PITSLRE SERINE_THREONINE-PROTEIN KINASE CDC2L1"/>
    <property type="match status" value="1"/>
</dbReference>
<gene>
    <name evidence="2" type="ORF">PTTW11_00948</name>
</gene>
<dbReference type="PANTHER" id="PTHR37538">
    <property type="entry name" value="BTB DOMAIN-CONTAINING PROTEIN"/>
    <property type="match status" value="1"/>
</dbReference>
<feature type="region of interest" description="Disordered" evidence="1">
    <location>
        <begin position="371"/>
        <end position="400"/>
    </location>
</feature>
<sequence>MSISNYTTLGVSRDIGEYGEKRKLVYGVGDLSVSTEDSSPYANGQMVTLEVGSEATRFLVHDKILSRSDVLAAKYRPWTFTGKTVRLPELDQTTAHTLINYLYTCRYQILSTLASSDTVIPEGYRLSACVYCAAVRYDLPGLAELARNKIKSFNISIFDTLSVARDYTFPLLPEWDAWYPAYVEDALNKAMAEDPEPFRNPDFITMVEGNGKLLRLVWETILNNYARISAPPVTVEDRATTPTPVLVSELAPSTTRNTEESGYETGNCSTTPMEEPELVEKPAQVEYPVRVEEPVRVERPVAVEEPVPVPIPMSGIVDTAVVNANIVTEPTEEVPLQMDEIEPTAECPPTPEPFTDELGFGSNRTYQKMGKRPEQVGAGGVSPKTLEASGHVRSDSAMQVEQKPIKPVVEANVGAGASVADHTPRQVPIEGHEVFPISKKIKKAKKSKKLPKSPIEAESGI</sequence>
<feature type="region of interest" description="Disordered" evidence="1">
    <location>
        <begin position="440"/>
        <end position="461"/>
    </location>
</feature>
<accession>A0A6S6V720</accession>
<feature type="compositionally biased region" description="Basic residues" evidence="1">
    <location>
        <begin position="440"/>
        <end position="451"/>
    </location>
</feature>
<feature type="region of interest" description="Disordered" evidence="1">
    <location>
        <begin position="251"/>
        <end position="276"/>
    </location>
</feature>
<dbReference type="InterPro" id="IPR011333">
    <property type="entry name" value="SKP1/BTB/POZ_sf"/>
</dbReference>
<organism evidence="2 3">
    <name type="scientific">Pyrenophora teres f. teres</name>
    <dbReference type="NCBI Taxonomy" id="97479"/>
    <lineage>
        <taxon>Eukaryota</taxon>
        <taxon>Fungi</taxon>
        <taxon>Dikarya</taxon>
        <taxon>Ascomycota</taxon>
        <taxon>Pezizomycotina</taxon>
        <taxon>Dothideomycetes</taxon>
        <taxon>Pleosporomycetidae</taxon>
        <taxon>Pleosporales</taxon>
        <taxon>Pleosporineae</taxon>
        <taxon>Pleosporaceae</taxon>
        <taxon>Pyrenophora</taxon>
    </lineage>
</organism>
<dbReference type="EMBL" id="HG992977">
    <property type="protein sequence ID" value="CAE6999754.1"/>
    <property type="molecule type" value="Genomic_DNA"/>
</dbReference>